<accession>A0A0C2NCK6</accession>
<evidence type="ECO:0000256" key="1">
    <source>
        <dbReference type="SAM" id="MobiDB-lite"/>
    </source>
</evidence>
<feature type="region of interest" description="Disordered" evidence="1">
    <location>
        <begin position="121"/>
        <end position="153"/>
    </location>
</feature>
<keyword evidence="3" id="KW-1185">Reference proteome</keyword>
<name>A0A0C2NCK6_THEKT</name>
<dbReference type="EMBL" id="JWZT01001661">
    <property type="protein sequence ID" value="KII71702.1"/>
    <property type="molecule type" value="Genomic_DNA"/>
</dbReference>
<evidence type="ECO:0000313" key="3">
    <source>
        <dbReference type="Proteomes" id="UP000031668"/>
    </source>
</evidence>
<gene>
    <name evidence="2" type="ORF">RF11_01600</name>
</gene>
<proteinExistence type="predicted"/>
<sequence length="318" mass="35641">MYRSLLRRHFVVRNVLTPTLKKSSQKFTVSYTPARSSQSLQYPLEVLEELNTDAIVLWPENFSELSTTMAWTDASGMAFLTSALDTYLWPYIHGKTTSDTALDTLHSAAFLQSSRFARTPSGQLGTTLRHSTASFRNGNMPRKQQDKKHPTSGSIFSSQMQKLALVDEILIVNKITSLEDHILLCMNKSSSTVKATLQRLNALRTRFSSPSNNTRRGNYGHPARTLIGSRARNNHISESTAASIGLELSKDIHCGPVILADGHFTAATGKGRGRVEHYEFLHYQFYEEFLVIQGSLNDLLVGSPFLNKNDVMIHYRSK</sequence>
<organism evidence="2 3">
    <name type="scientific">Thelohanellus kitauei</name>
    <name type="common">Myxosporean</name>
    <dbReference type="NCBI Taxonomy" id="669202"/>
    <lineage>
        <taxon>Eukaryota</taxon>
        <taxon>Metazoa</taxon>
        <taxon>Cnidaria</taxon>
        <taxon>Myxozoa</taxon>
        <taxon>Myxosporea</taxon>
        <taxon>Bivalvulida</taxon>
        <taxon>Platysporina</taxon>
        <taxon>Myxobolidae</taxon>
        <taxon>Thelohanellus</taxon>
    </lineage>
</organism>
<dbReference type="InterPro" id="IPR021109">
    <property type="entry name" value="Peptidase_aspartic_dom_sf"/>
</dbReference>
<evidence type="ECO:0000313" key="2">
    <source>
        <dbReference type="EMBL" id="KII71702.1"/>
    </source>
</evidence>
<dbReference type="CDD" id="cd00303">
    <property type="entry name" value="retropepsin_like"/>
    <property type="match status" value="1"/>
</dbReference>
<dbReference type="Gene3D" id="2.40.70.10">
    <property type="entry name" value="Acid Proteases"/>
    <property type="match status" value="1"/>
</dbReference>
<dbReference type="AlphaFoldDB" id="A0A0C2NCK6"/>
<dbReference type="OrthoDB" id="2187652at2759"/>
<protein>
    <submittedName>
        <fullName evidence="2">Uncharacterized protein</fullName>
    </submittedName>
</protein>
<comment type="caution">
    <text evidence="2">The sequence shown here is derived from an EMBL/GenBank/DDBJ whole genome shotgun (WGS) entry which is preliminary data.</text>
</comment>
<reference evidence="2 3" key="1">
    <citation type="journal article" date="2014" name="Genome Biol. Evol.">
        <title>The genome of the myxosporean Thelohanellus kitauei shows adaptations to nutrient acquisition within its fish host.</title>
        <authorList>
            <person name="Yang Y."/>
            <person name="Xiong J."/>
            <person name="Zhou Z."/>
            <person name="Huo F."/>
            <person name="Miao W."/>
            <person name="Ran C."/>
            <person name="Liu Y."/>
            <person name="Zhang J."/>
            <person name="Feng J."/>
            <person name="Wang M."/>
            <person name="Wang M."/>
            <person name="Wang L."/>
            <person name="Yao B."/>
        </authorList>
    </citation>
    <scope>NUCLEOTIDE SEQUENCE [LARGE SCALE GENOMIC DNA]</scope>
    <source>
        <strain evidence="2">Wuqing</strain>
    </source>
</reference>
<dbReference type="Proteomes" id="UP000031668">
    <property type="component" value="Unassembled WGS sequence"/>
</dbReference>
<feature type="compositionally biased region" description="Polar residues" evidence="1">
    <location>
        <begin position="121"/>
        <end position="137"/>
    </location>
</feature>